<protein>
    <submittedName>
        <fullName evidence="2">Uncharacterized protein</fullName>
    </submittedName>
</protein>
<evidence type="ECO:0000256" key="1">
    <source>
        <dbReference type="SAM" id="MobiDB-lite"/>
    </source>
</evidence>
<reference evidence="2 3" key="1">
    <citation type="journal article" date="2023" name="Plants (Basel)">
        <title>Bridging the Gap: Combining Genomics and Transcriptomics Approaches to Understand Stylosanthes scabra, an Orphan Legume from the Brazilian Caatinga.</title>
        <authorList>
            <person name="Ferreira-Neto J.R.C."/>
            <person name="da Silva M.D."/>
            <person name="Binneck E."/>
            <person name="de Melo N.F."/>
            <person name="da Silva R.H."/>
            <person name="de Melo A.L.T.M."/>
            <person name="Pandolfi V."/>
            <person name="Bustamante F.O."/>
            <person name="Brasileiro-Vidal A.C."/>
            <person name="Benko-Iseppon A.M."/>
        </authorList>
    </citation>
    <scope>NUCLEOTIDE SEQUENCE [LARGE SCALE GENOMIC DNA]</scope>
    <source>
        <tissue evidence="2">Leaves</tissue>
    </source>
</reference>
<comment type="caution">
    <text evidence="2">The sequence shown here is derived from an EMBL/GenBank/DDBJ whole genome shotgun (WGS) entry which is preliminary data.</text>
</comment>
<evidence type="ECO:0000313" key="2">
    <source>
        <dbReference type="EMBL" id="MED6151467.1"/>
    </source>
</evidence>
<dbReference type="EMBL" id="JASCZI010091910">
    <property type="protein sequence ID" value="MED6151467.1"/>
    <property type="molecule type" value="Genomic_DNA"/>
</dbReference>
<proteinExistence type="predicted"/>
<organism evidence="2 3">
    <name type="scientific">Stylosanthes scabra</name>
    <dbReference type="NCBI Taxonomy" id="79078"/>
    <lineage>
        <taxon>Eukaryota</taxon>
        <taxon>Viridiplantae</taxon>
        <taxon>Streptophyta</taxon>
        <taxon>Embryophyta</taxon>
        <taxon>Tracheophyta</taxon>
        <taxon>Spermatophyta</taxon>
        <taxon>Magnoliopsida</taxon>
        <taxon>eudicotyledons</taxon>
        <taxon>Gunneridae</taxon>
        <taxon>Pentapetalae</taxon>
        <taxon>rosids</taxon>
        <taxon>fabids</taxon>
        <taxon>Fabales</taxon>
        <taxon>Fabaceae</taxon>
        <taxon>Papilionoideae</taxon>
        <taxon>50 kb inversion clade</taxon>
        <taxon>dalbergioids sensu lato</taxon>
        <taxon>Dalbergieae</taxon>
        <taxon>Pterocarpus clade</taxon>
        <taxon>Stylosanthes</taxon>
    </lineage>
</organism>
<dbReference type="Proteomes" id="UP001341840">
    <property type="component" value="Unassembled WGS sequence"/>
</dbReference>
<gene>
    <name evidence="2" type="ORF">PIB30_082854</name>
</gene>
<feature type="compositionally biased region" description="Low complexity" evidence="1">
    <location>
        <begin position="65"/>
        <end position="76"/>
    </location>
</feature>
<feature type="region of interest" description="Disordered" evidence="1">
    <location>
        <begin position="49"/>
        <end position="76"/>
    </location>
</feature>
<evidence type="ECO:0000313" key="3">
    <source>
        <dbReference type="Proteomes" id="UP001341840"/>
    </source>
</evidence>
<accession>A0ABU6TSV4</accession>
<name>A0ABU6TSV4_9FABA</name>
<keyword evidence="3" id="KW-1185">Reference proteome</keyword>
<sequence length="109" mass="12516">MPRFKTLFHEADYKGKLSARKVLPELIIEYNDEILSECAVQIKKPLLNHNHHKSNHNPKFTNNKSSPPTSTLTLTPPCHKFIGGLTNNKKRVGRALRPSTQEWTAWMIN</sequence>